<dbReference type="GO" id="GO:0005879">
    <property type="term" value="C:axonemal microtubule"/>
    <property type="evidence" value="ECO:0007669"/>
    <property type="project" value="TreeGrafter"/>
</dbReference>
<dbReference type="InterPro" id="IPR039986">
    <property type="entry name" value="CFAP210"/>
</dbReference>
<evidence type="ECO:0000313" key="6">
    <source>
        <dbReference type="Proteomes" id="UP001046870"/>
    </source>
</evidence>
<keyword evidence="6" id="KW-1185">Reference proteome</keyword>
<protein>
    <recommendedName>
        <fullName evidence="4">Trichohyalin-plectin-homology domain-containing protein</fullName>
    </recommendedName>
</protein>
<evidence type="ECO:0000313" key="5">
    <source>
        <dbReference type="EMBL" id="KAG7464055.1"/>
    </source>
</evidence>
<organism evidence="5 6">
    <name type="scientific">Megalops atlanticus</name>
    <name type="common">Tarpon</name>
    <name type="synonym">Clupea gigantea</name>
    <dbReference type="NCBI Taxonomy" id="7932"/>
    <lineage>
        <taxon>Eukaryota</taxon>
        <taxon>Metazoa</taxon>
        <taxon>Chordata</taxon>
        <taxon>Craniata</taxon>
        <taxon>Vertebrata</taxon>
        <taxon>Euteleostomi</taxon>
        <taxon>Actinopterygii</taxon>
        <taxon>Neopterygii</taxon>
        <taxon>Teleostei</taxon>
        <taxon>Elopiformes</taxon>
        <taxon>Megalopidae</taxon>
        <taxon>Megalops</taxon>
    </lineage>
</organism>
<dbReference type="EMBL" id="JAFDVH010000015">
    <property type="protein sequence ID" value="KAG7464055.1"/>
    <property type="molecule type" value="Genomic_DNA"/>
</dbReference>
<dbReference type="Pfam" id="PF13868">
    <property type="entry name" value="TPH"/>
    <property type="match status" value="1"/>
</dbReference>
<feature type="domain" description="Trichohyalin-plectin-homology" evidence="4">
    <location>
        <begin position="140"/>
        <end position="487"/>
    </location>
</feature>
<dbReference type="PANTHER" id="PTHR28663:SF1">
    <property type="entry name" value="CILIA- AND FLAGELLA- ASSOCIATED PROTEIN 210"/>
    <property type="match status" value="1"/>
</dbReference>
<feature type="coiled-coil region" evidence="2">
    <location>
        <begin position="330"/>
        <end position="402"/>
    </location>
</feature>
<feature type="coiled-coil region" evidence="2">
    <location>
        <begin position="89"/>
        <end position="136"/>
    </location>
</feature>
<evidence type="ECO:0000256" key="2">
    <source>
        <dbReference type="SAM" id="Coils"/>
    </source>
</evidence>
<accession>A0A9D3T7F4</accession>
<sequence>MTTVSPSVVQYGRRKSSSKNLHSKEDAVTPFQLPDLRQVTVLPKAEWLRIQDNLNHVNKHHESLLETAKQRHALHLRSKEVVKFWSNTIAGQRQKKLEAKKIREEIEEEEKKQIDLEEAEYRQQKRKEAIEKAKSQQYFQTDRVKGFHSALLLTEVLKEREAQIALKQKKASALRDIDRDIMAHLKLKDEETLEQERQKALQRNQMNKVLAEDLKQQMKEQDLVREQEKLESKKEAEELQRLRELYEWERSMHEQKKQEEKRNIMKGHMEHVSNRDIIRAIEAQKQEVEEEQRRLFMSAKQKMMKMRKEKEAEMFREVQRYREAMTERLAAQLEERVSNDEELIAQAVAQREARLEREKREEEEKRKAMLHSIAAHRETTQREQEQKEREEKQRALEMLQAKREADIIFLEKQHLKAQKRKEDCRAMQDFHVHQMAGRCAKDQLMKKEQLEFDAKNTDLIAEEENQFQKYAEGVIQAAVEAKKNTLPLRKAAREGIGARWKR</sequence>
<evidence type="ECO:0000256" key="3">
    <source>
        <dbReference type="SAM" id="MobiDB-lite"/>
    </source>
</evidence>
<feature type="region of interest" description="Disordered" evidence="3">
    <location>
        <begin position="1"/>
        <end position="26"/>
    </location>
</feature>
<dbReference type="PANTHER" id="PTHR28663">
    <property type="entry name" value="COILED-COIL DOMAIN-CONTAINING PROTEIN 173"/>
    <property type="match status" value="1"/>
</dbReference>
<evidence type="ECO:0000256" key="1">
    <source>
        <dbReference type="ARBA" id="ARBA00023054"/>
    </source>
</evidence>
<feature type="coiled-coil region" evidence="2">
    <location>
        <begin position="211"/>
        <end position="294"/>
    </location>
</feature>
<dbReference type="Proteomes" id="UP001046870">
    <property type="component" value="Chromosome 15"/>
</dbReference>
<dbReference type="OrthoDB" id="331765at2759"/>
<dbReference type="InterPro" id="IPR043597">
    <property type="entry name" value="TPH_dom"/>
</dbReference>
<proteinExistence type="predicted"/>
<keyword evidence="1 2" id="KW-0175">Coiled coil</keyword>
<comment type="caution">
    <text evidence="5">The sequence shown here is derived from an EMBL/GenBank/DDBJ whole genome shotgun (WGS) entry which is preliminary data.</text>
</comment>
<name>A0A9D3T7F4_MEGAT</name>
<dbReference type="AlphaFoldDB" id="A0A9D3T7F4"/>
<gene>
    <name evidence="5" type="ORF">MATL_G00183190</name>
</gene>
<evidence type="ECO:0000259" key="4">
    <source>
        <dbReference type="Pfam" id="PF13868"/>
    </source>
</evidence>
<reference evidence="5" key="1">
    <citation type="submission" date="2021-01" db="EMBL/GenBank/DDBJ databases">
        <authorList>
            <person name="Zahm M."/>
            <person name="Roques C."/>
            <person name="Cabau C."/>
            <person name="Klopp C."/>
            <person name="Donnadieu C."/>
            <person name="Jouanno E."/>
            <person name="Lampietro C."/>
            <person name="Louis A."/>
            <person name="Herpin A."/>
            <person name="Echchiki A."/>
            <person name="Berthelot C."/>
            <person name="Parey E."/>
            <person name="Roest-Crollius H."/>
            <person name="Braasch I."/>
            <person name="Postlethwait J."/>
            <person name="Bobe J."/>
            <person name="Montfort J."/>
            <person name="Bouchez O."/>
            <person name="Begum T."/>
            <person name="Mejri S."/>
            <person name="Adams A."/>
            <person name="Chen W.-J."/>
            <person name="Guiguen Y."/>
        </authorList>
    </citation>
    <scope>NUCLEOTIDE SEQUENCE</scope>
    <source>
        <strain evidence="5">YG-15Mar2019-1</strain>
        <tissue evidence="5">Brain</tissue>
    </source>
</reference>